<keyword evidence="1" id="KW-0812">Transmembrane</keyword>
<organism evidence="2 3">
    <name type="scientific">Marinisporobacter balticus</name>
    <dbReference type="NCBI Taxonomy" id="2018667"/>
    <lineage>
        <taxon>Bacteria</taxon>
        <taxon>Bacillati</taxon>
        <taxon>Bacillota</taxon>
        <taxon>Clostridia</taxon>
        <taxon>Peptostreptococcales</taxon>
        <taxon>Thermotaleaceae</taxon>
        <taxon>Marinisporobacter</taxon>
    </lineage>
</organism>
<keyword evidence="3" id="KW-1185">Reference proteome</keyword>
<proteinExistence type="predicted"/>
<dbReference type="RefSeq" id="WP_132242819.1">
    <property type="nucleotide sequence ID" value="NZ_SLWV01000003.1"/>
</dbReference>
<gene>
    <name evidence="2" type="ORF">EV214_103146</name>
</gene>
<dbReference type="EMBL" id="SLWV01000003">
    <property type="protein sequence ID" value="TCO79094.1"/>
    <property type="molecule type" value="Genomic_DNA"/>
</dbReference>
<evidence type="ECO:0000313" key="2">
    <source>
        <dbReference type="EMBL" id="TCO79094.1"/>
    </source>
</evidence>
<reference evidence="2 3" key="1">
    <citation type="submission" date="2019-03" db="EMBL/GenBank/DDBJ databases">
        <title>Genomic Encyclopedia of Type Strains, Phase IV (KMG-IV): sequencing the most valuable type-strain genomes for metagenomic binning, comparative biology and taxonomic classification.</title>
        <authorList>
            <person name="Goeker M."/>
        </authorList>
    </citation>
    <scope>NUCLEOTIDE SEQUENCE [LARGE SCALE GENOMIC DNA]</scope>
    <source>
        <strain evidence="2 3">DSM 102940</strain>
    </source>
</reference>
<name>A0A4R2KYF9_9FIRM</name>
<evidence type="ECO:0000313" key="3">
    <source>
        <dbReference type="Proteomes" id="UP000294919"/>
    </source>
</evidence>
<comment type="caution">
    <text evidence="2">The sequence shown here is derived from an EMBL/GenBank/DDBJ whole genome shotgun (WGS) entry which is preliminary data.</text>
</comment>
<keyword evidence="1" id="KW-1133">Transmembrane helix</keyword>
<sequence length="144" mass="16559">MERKVVIKFIIISVTIAIILTIGYQICKHLHAKKIINEIDSLTVYDTETYNSEEIDGKIISSIVDLEDLKDKINYFEVNNDIAKTLFPKAKYKPNFVLWKGEKLGVDKLKNGDEIKIRISCYDGFFAIVGIEGYYVFEGDIKKE</sequence>
<feature type="transmembrane region" description="Helical" evidence="1">
    <location>
        <begin position="6"/>
        <end position="27"/>
    </location>
</feature>
<dbReference type="AlphaFoldDB" id="A0A4R2KYF9"/>
<evidence type="ECO:0000256" key="1">
    <source>
        <dbReference type="SAM" id="Phobius"/>
    </source>
</evidence>
<keyword evidence="1" id="KW-0472">Membrane</keyword>
<protein>
    <submittedName>
        <fullName evidence="2">Uncharacterized protein</fullName>
    </submittedName>
</protein>
<accession>A0A4R2KYF9</accession>
<dbReference type="Proteomes" id="UP000294919">
    <property type="component" value="Unassembled WGS sequence"/>
</dbReference>